<comment type="caution">
    <text evidence="1">The sequence shown here is derived from an EMBL/GenBank/DDBJ whole genome shotgun (WGS) entry which is preliminary data.</text>
</comment>
<sequence>MDQSQQQERTVAAPSSSRSYQFHPARAAIVDLFNLYLGRGNLEKPDEPIRDPPYVSTILLTFFN</sequence>
<evidence type="ECO:0000313" key="1">
    <source>
        <dbReference type="EMBL" id="KAF2547506.1"/>
    </source>
</evidence>
<dbReference type="AlphaFoldDB" id="A0A8S9GSN1"/>
<dbReference type="EMBL" id="QGKY02001925">
    <property type="protein sequence ID" value="KAF2547506.1"/>
    <property type="molecule type" value="Genomic_DNA"/>
</dbReference>
<accession>A0A8S9GSN1</accession>
<reference evidence="1" key="1">
    <citation type="submission" date="2019-12" db="EMBL/GenBank/DDBJ databases">
        <title>Genome sequencing and annotation of Brassica cretica.</title>
        <authorList>
            <person name="Studholme D.J."/>
            <person name="Sarris P.F."/>
        </authorList>
    </citation>
    <scope>NUCLEOTIDE SEQUENCE</scope>
    <source>
        <strain evidence="1">PFS-102/07</strain>
        <tissue evidence="1">Leaf</tissue>
    </source>
</reference>
<gene>
    <name evidence="1" type="ORF">F2Q70_00020439</name>
</gene>
<name>A0A8S9GSN1_BRACR</name>
<organism evidence="1">
    <name type="scientific">Brassica cretica</name>
    <name type="common">Mustard</name>
    <dbReference type="NCBI Taxonomy" id="69181"/>
    <lineage>
        <taxon>Eukaryota</taxon>
        <taxon>Viridiplantae</taxon>
        <taxon>Streptophyta</taxon>
        <taxon>Embryophyta</taxon>
        <taxon>Tracheophyta</taxon>
        <taxon>Spermatophyta</taxon>
        <taxon>Magnoliopsida</taxon>
        <taxon>eudicotyledons</taxon>
        <taxon>Gunneridae</taxon>
        <taxon>Pentapetalae</taxon>
        <taxon>rosids</taxon>
        <taxon>malvids</taxon>
        <taxon>Brassicales</taxon>
        <taxon>Brassicaceae</taxon>
        <taxon>Brassiceae</taxon>
        <taxon>Brassica</taxon>
    </lineage>
</organism>
<protein>
    <submittedName>
        <fullName evidence="1">Uncharacterized protein</fullName>
    </submittedName>
</protein>
<proteinExistence type="predicted"/>